<dbReference type="OrthoDB" id="44283at2"/>
<dbReference type="GO" id="GO:0005829">
    <property type="term" value="C:cytosol"/>
    <property type="evidence" value="ECO:0007669"/>
    <property type="project" value="TreeGrafter"/>
</dbReference>
<evidence type="ECO:0000259" key="1">
    <source>
        <dbReference type="Pfam" id="PF01048"/>
    </source>
</evidence>
<dbReference type="EMBL" id="VLLL01000012">
    <property type="protein sequence ID" value="TWJ06463.1"/>
    <property type="molecule type" value="Genomic_DNA"/>
</dbReference>
<dbReference type="GO" id="GO:0008782">
    <property type="term" value="F:adenosylhomocysteine nucleosidase activity"/>
    <property type="evidence" value="ECO:0007669"/>
    <property type="project" value="TreeGrafter"/>
</dbReference>
<evidence type="ECO:0000313" key="2">
    <source>
        <dbReference type="EMBL" id="TWJ06463.1"/>
    </source>
</evidence>
<keyword evidence="3" id="KW-1185">Reference proteome</keyword>
<dbReference type="PANTHER" id="PTHR46832">
    <property type="entry name" value="5'-METHYLTHIOADENOSINE/S-ADENOSYLHOMOCYSTEINE NUCLEOSIDASE"/>
    <property type="match status" value="1"/>
</dbReference>
<dbReference type="InterPro" id="IPR000845">
    <property type="entry name" value="Nucleoside_phosphorylase_d"/>
</dbReference>
<evidence type="ECO:0000313" key="3">
    <source>
        <dbReference type="Proteomes" id="UP000321617"/>
    </source>
</evidence>
<dbReference type="SUPFAM" id="SSF53167">
    <property type="entry name" value="Purine and uridine phosphorylases"/>
    <property type="match status" value="1"/>
</dbReference>
<sequence length="388" mass="40702">MSESDVVVVLTALNLEYQAVRRHLSGIRKQRHSAGTRFEVGTVHGTGCRIALGLTGAGNSASAVLAERAIQEFSPAAVLFVGVAGALRSSLRLGDVVVADRVYAYHGGTSEDDGLKARPRVWEASHPLSQLAKDLARDKDWMRRLPPESGAPQVRFGSIAAGEVLQNSRRSPEAAWIHNSYNDAIAIEMEAGGVAQAGHLHNTHVGIVRGISDRADGTKNPREDLTRQPLAAANAAAFAVTLAAHYLDERTENTMSTPDAGRATPETAGGPVFNVSSGTVGIQAAHVSGSTVSINATPVAGTLDELLKVVSALRDRLDRDHANGEIDDDSYVAARDEIANAENGLRVPDGEGRKKSVLALKRLSGLVAGTTNIAGDVAQVISAVNGLS</sequence>
<dbReference type="CDD" id="cd09008">
    <property type="entry name" value="MTAN"/>
    <property type="match status" value="1"/>
</dbReference>
<dbReference type="RefSeq" id="WP_147144542.1">
    <property type="nucleotide sequence ID" value="NZ_BAABIJ010000002.1"/>
</dbReference>
<dbReference type="Pfam" id="PF01048">
    <property type="entry name" value="PNP_UDP_1"/>
    <property type="match status" value="1"/>
</dbReference>
<organism evidence="2 3">
    <name type="scientific">Stackebrandtia albiflava</name>
    <dbReference type="NCBI Taxonomy" id="406432"/>
    <lineage>
        <taxon>Bacteria</taxon>
        <taxon>Bacillati</taxon>
        <taxon>Actinomycetota</taxon>
        <taxon>Actinomycetes</taxon>
        <taxon>Glycomycetales</taxon>
        <taxon>Glycomycetaceae</taxon>
        <taxon>Stackebrandtia</taxon>
    </lineage>
</organism>
<gene>
    <name evidence="2" type="ORF">LX16_5199</name>
</gene>
<dbReference type="Proteomes" id="UP000321617">
    <property type="component" value="Unassembled WGS sequence"/>
</dbReference>
<dbReference type="Gene3D" id="3.40.50.1580">
    <property type="entry name" value="Nucleoside phosphorylase domain"/>
    <property type="match status" value="1"/>
</dbReference>
<dbReference type="GO" id="GO:0008930">
    <property type="term" value="F:methylthioadenosine nucleosidase activity"/>
    <property type="evidence" value="ECO:0007669"/>
    <property type="project" value="TreeGrafter"/>
</dbReference>
<proteinExistence type="predicted"/>
<feature type="domain" description="Nucleoside phosphorylase" evidence="1">
    <location>
        <begin position="7"/>
        <end position="242"/>
    </location>
</feature>
<reference evidence="2 3" key="1">
    <citation type="journal article" date="2013" name="Stand. Genomic Sci.">
        <title>Genomic Encyclopedia of Type Strains, Phase I: The one thousand microbial genomes (KMG-I) project.</title>
        <authorList>
            <person name="Kyrpides N.C."/>
            <person name="Woyke T."/>
            <person name="Eisen J.A."/>
            <person name="Garrity G."/>
            <person name="Lilburn T.G."/>
            <person name="Beck B.J."/>
            <person name="Whitman W.B."/>
            <person name="Hugenholtz P."/>
            <person name="Klenk H.P."/>
        </authorList>
    </citation>
    <scope>NUCLEOTIDE SEQUENCE [LARGE SCALE GENOMIC DNA]</scope>
    <source>
        <strain evidence="2 3">DSM 45044</strain>
    </source>
</reference>
<protein>
    <submittedName>
        <fullName evidence="2">Nucleoside phosphorylase</fullName>
    </submittedName>
</protein>
<dbReference type="PANTHER" id="PTHR46832:SF1">
    <property type="entry name" value="5'-METHYLTHIOADENOSINE_S-ADENOSYLHOMOCYSTEINE NUCLEOSIDASE"/>
    <property type="match status" value="1"/>
</dbReference>
<dbReference type="GO" id="GO:0009116">
    <property type="term" value="P:nucleoside metabolic process"/>
    <property type="evidence" value="ECO:0007669"/>
    <property type="project" value="InterPro"/>
</dbReference>
<comment type="caution">
    <text evidence="2">The sequence shown here is derived from an EMBL/GenBank/DDBJ whole genome shotgun (WGS) entry which is preliminary data.</text>
</comment>
<dbReference type="GO" id="GO:0019284">
    <property type="term" value="P:L-methionine salvage from S-adenosylmethionine"/>
    <property type="evidence" value="ECO:0007669"/>
    <property type="project" value="TreeGrafter"/>
</dbReference>
<dbReference type="AlphaFoldDB" id="A0A562ULG7"/>
<accession>A0A562ULG7</accession>
<name>A0A562ULG7_9ACTN</name>
<dbReference type="InterPro" id="IPR035994">
    <property type="entry name" value="Nucleoside_phosphorylase_sf"/>
</dbReference>